<dbReference type="PROSITE" id="PS50885">
    <property type="entry name" value="HAMP"/>
    <property type="match status" value="1"/>
</dbReference>
<dbReference type="SMART" id="SM00304">
    <property type="entry name" value="HAMP"/>
    <property type="match status" value="1"/>
</dbReference>
<evidence type="ECO:0000256" key="2">
    <source>
        <dbReference type="ARBA" id="ARBA00022692"/>
    </source>
</evidence>
<evidence type="ECO:0000256" key="8">
    <source>
        <dbReference type="SAM" id="Phobius"/>
    </source>
</evidence>
<gene>
    <name evidence="11" type="ORF">MoryE10_09850</name>
</gene>
<evidence type="ECO:0000256" key="6">
    <source>
        <dbReference type="ARBA" id="ARBA00029447"/>
    </source>
</evidence>
<dbReference type="Pfam" id="PF00672">
    <property type="entry name" value="HAMP"/>
    <property type="match status" value="1"/>
</dbReference>
<evidence type="ECO:0000313" key="11">
    <source>
        <dbReference type="EMBL" id="BBL70379.1"/>
    </source>
</evidence>
<feature type="domain" description="HAMP" evidence="10">
    <location>
        <begin position="345"/>
        <end position="397"/>
    </location>
</feature>
<dbReference type="CDD" id="cd11386">
    <property type="entry name" value="MCP_signal"/>
    <property type="match status" value="1"/>
</dbReference>
<keyword evidence="2 8" id="KW-0812">Transmembrane</keyword>
<dbReference type="PANTHER" id="PTHR32089">
    <property type="entry name" value="METHYL-ACCEPTING CHEMOTAXIS PROTEIN MCPB"/>
    <property type="match status" value="1"/>
</dbReference>
<feature type="domain" description="Methyl-accepting transducer" evidence="9">
    <location>
        <begin position="402"/>
        <end position="638"/>
    </location>
</feature>
<dbReference type="InterPro" id="IPR004089">
    <property type="entry name" value="MCPsignal_dom"/>
</dbReference>
<dbReference type="AlphaFoldDB" id="A0A8D5AJ38"/>
<dbReference type="GO" id="GO:0007165">
    <property type="term" value="P:signal transduction"/>
    <property type="evidence" value="ECO:0007669"/>
    <property type="project" value="UniProtKB-KW"/>
</dbReference>
<dbReference type="GO" id="GO:0006935">
    <property type="term" value="P:chemotaxis"/>
    <property type="evidence" value="ECO:0007669"/>
    <property type="project" value="UniProtKB-ARBA"/>
</dbReference>
<protein>
    <submittedName>
        <fullName evidence="11">Methyl-accepting chemotaxis protein</fullName>
    </submittedName>
</protein>
<feature type="transmembrane region" description="Helical" evidence="8">
    <location>
        <begin position="324"/>
        <end position="345"/>
    </location>
</feature>
<dbReference type="SMART" id="SM00283">
    <property type="entry name" value="MA"/>
    <property type="match status" value="1"/>
</dbReference>
<dbReference type="FunFam" id="1.10.287.950:FF:000001">
    <property type="entry name" value="Methyl-accepting chemotaxis sensory transducer"/>
    <property type="match status" value="1"/>
</dbReference>
<evidence type="ECO:0000256" key="7">
    <source>
        <dbReference type="PROSITE-ProRule" id="PRU00284"/>
    </source>
</evidence>
<evidence type="ECO:0000256" key="5">
    <source>
        <dbReference type="ARBA" id="ARBA00023224"/>
    </source>
</evidence>
<evidence type="ECO:0000256" key="4">
    <source>
        <dbReference type="ARBA" id="ARBA00023136"/>
    </source>
</evidence>
<keyword evidence="4 8" id="KW-0472">Membrane</keyword>
<keyword evidence="12" id="KW-1185">Reference proteome</keyword>
<name>A0A8D5AJ38_9GAMM</name>
<keyword evidence="3 8" id="KW-1133">Transmembrane helix</keyword>
<evidence type="ECO:0000256" key="3">
    <source>
        <dbReference type="ARBA" id="ARBA00022989"/>
    </source>
</evidence>
<evidence type="ECO:0000259" key="10">
    <source>
        <dbReference type="PROSITE" id="PS50885"/>
    </source>
</evidence>
<evidence type="ECO:0000256" key="1">
    <source>
        <dbReference type="ARBA" id="ARBA00004141"/>
    </source>
</evidence>
<comment type="similarity">
    <text evidence="6">Belongs to the methyl-accepting chemotaxis (MCP) protein family.</text>
</comment>
<comment type="subcellular location">
    <subcellularLocation>
        <location evidence="1">Membrane</location>
        <topology evidence="1">Multi-pass membrane protein</topology>
    </subcellularLocation>
</comment>
<dbReference type="Proteomes" id="UP000824988">
    <property type="component" value="Chromosome"/>
</dbReference>
<evidence type="ECO:0000259" key="9">
    <source>
        <dbReference type="PROSITE" id="PS50111"/>
    </source>
</evidence>
<dbReference type="InterPro" id="IPR003660">
    <property type="entry name" value="HAMP_dom"/>
</dbReference>
<dbReference type="GO" id="GO:0016020">
    <property type="term" value="C:membrane"/>
    <property type="evidence" value="ECO:0007669"/>
    <property type="project" value="UniProtKB-SubCell"/>
</dbReference>
<organism evidence="11 12">
    <name type="scientific">Methylogaea oryzae</name>
    <dbReference type="NCBI Taxonomy" id="1295382"/>
    <lineage>
        <taxon>Bacteria</taxon>
        <taxon>Pseudomonadati</taxon>
        <taxon>Pseudomonadota</taxon>
        <taxon>Gammaproteobacteria</taxon>
        <taxon>Methylococcales</taxon>
        <taxon>Methylococcaceae</taxon>
        <taxon>Methylogaea</taxon>
    </lineage>
</organism>
<keyword evidence="5 7" id="KW-0807">Transducer</keyword>
<sequence length="678" mass="72872">MQNFFHPTILLMEKLNYPQKMGLVALAFAVPLAMALYMTSAQIGDELRTARLEKSGMDAENALVQLLLHVQEHRGLTYAWLNGDNGVAAKLQEKSRRVEGDLAALEAFPPDAAQALDIAAKRKNLREAWTPLAEPRAGAEPAANFAAHSRLVAAVLALMAQVADRARLVLEPRLDSHYLVNAALLHLPAQVENVARLRGLGSGAAARGGPDGEEKSRLLALMAQIRQGNGELAREQDAIAAANPNLATRLAEPWRAQGGELAALLELAQTRLIDPPAANIAPAEFFAAGTRAVEAQKTLYQAAMAELDQAVTARVDAGERQKRLLEITVVAGLLAVAYLFAGFYLSVMRALNALTQTVRQTARGDLNSHAAIASQDEVALVADAFNDMTREFGRVIRSVSSASAEVAQSATELSVVTEQTSQGVLKQQAGTEQVASAMEQMLLSVQDIARNAQQAASSAQTADAKAELGKNVVEQSIAAIRQLAEEVETAAAVIVALGDEAKQVGGILDVIKDVTEQTNLLALNAAIEAARAGEHGRGFAVVADEVRKLASRTQHSTVEVRRIIERLQHNTRSAVQVMENGRNQARFGMEQAEQANVALQSIIQAVEGINHINAQIAVATEQQSAVAEEINRNIHSFSLVAEETAEGARRNAERSEYMARLAAQLQGLVRQFRLQEEH</sequence>
<dbReference type="PANTHER" id="PTHR32089:SF119">
    <property type="entry name" value="METHYL-ACCEPTING CHEMOTAXIS PROTEIN CTPL"/>
    <property type="match status" value="1"/>
</dbReference>
<dbReference type="RefSeq" id="WP_221048388.1">
    <property type="nucleotide sequence ID" value="NZ_AP019782.1"/>
</dbReference>
<dbReference type="CDD" id="cd06225">
    <property type="entry name" value="HAMP"/>
    <property type="match status" value="1"/>
</dbReference>
<dbReference type="Pfam" id="PF00015">
    <property type="entry name" value="MCPsignal"/>
    <property type="match status" value="1"/>
</dbReference>
<reference evidence="11" key="1">
    <citation type="submission" date="2019-06" db="EMBL/GenBank/DDBJ databases">
        <title>Complete genome sequence of Methylogaea oryzae strain JCM16910.</title>
        <authorList>
            <person name="Asakawa S."/>
        </authorList>
    </citation>
    <scope>NUCLEOTIDE SEQUENCE</scope>
    <source>
        <strain evidence="11">E10</strain>
    </source>
</reference>
<dbReference type="EMBL" id="AP019782">
    <property type="protein sequence ID" value="BBL70379.1"/>
    <property type="molecule type" value="Genomic_DNA"/>
</dbReference>
<dbReference type="KEGG" id="moz:MoryE10_09850"/>
<proteinExistence type="inferred from homology"/>
<dbReference type="PROSITE" id="PS50111">
    <property type="entry name" value="CHEMOTAXIS_TRANSDUC_2"/>
    <property type="match status" value="1"/>
</dbReference>
<evidence type="ECO:0000313" key="12">
    <source>
        <dbReference type="Proteomes" id="UP000824988"/>
    </source>
</evidence>
<feature type="transmembrane region" description="Helical" evidence="8">
    <location>
        <begin position="20"/>
        <end position="38"/>
    </location>
</feature>
<accession>A0A8D5AJ38</accession>